<evidence type="ECO:0000313" key="7">
    <source>
        <dbReference type="WBParaSite" id="MBELARI_LOCUS4143"/>
    </source>
</evidence>
<dbReference type="Pfam" id="PF13903">
    <property type="entry name" value="Claudin_2"/>
    <property type="match status" value="1"/>
</dbReference>
<keyword evidence="4 5" id="KW-0472">Membrane</keyword>
<dbReference type="Gene3D" id="1.20.140.150">
    <property type="match status" value="1"/>
</dbReference>
<feature type="transmembrane region" description="Helical" evidence="5">
    <location>
        <begin position="233"/>
        <end position="256"/>
    </location>
</feature>
<feature type="transmembrane region" description="Helical" evidence="5">
    <location>
        <begin position="140"/>
        <end position="168"/>
    </location>
</feature>
<dbReference type="PANTHER" id="PTHR21215">
    <property type="entry name" value="LD36024P"/>
    <property type="match status" value="1"/>
</dbReference>
<protein>
    <submittedName>
        <fullName evidence="7">Uncharacterized protein</fullName>
    </submittedName>
</protein>
<dbReference type="InterPro" id="IPR004031">
    <property type="entry name" value="PMP22/EMP/MP20/Claudin"/>
</dbReference>
<dbReference type="AlphaFoldDB" id="A0AAF3FB19"/>
<dbReference type="GO" id="GO:0016020">
    <property type="term" value="C:membrane"/>
    <property type="evidence" value="ECO:0007669"/>
    <property type="project" value="UniProtKB-SubCell"/>
</dbReference>
<accession>A0AAF3FB19</accession>
<dbReference type="WBParaSite" id="MBELARI_LOCUS4143">
    <property type="protein sequence ID" value="MBELARI_LOCUS4143"/>
    <property type="gene ID" value="MBELARI_LOCUS4143"/>
</dbReference>
<reference evidence="7" key="1">
    <citation type="submission" date="2024-02" db="UniProtKB">
        <authorList>
            <consortium name="WormBaseParasite"/>
        </authorList>
    </citation>
    <scope>IDENTIFICATION</scope>
</reference>
<evidence type="ECO:0000256" key="5">
    <source>
        <dbReference type="SAM" id="Phobius"/>
    </source>
</evidence>
<comment type="subcellular location">
    <subcellularLocation>
        <location evidence="1">Membrane</location>
        <topology evidence="1">Multi-pass membrane protein</topology>
    </subcellularLocation>
</comment>
<evidence type="ECO:0000256" key="1">
    <source>
        <dbReference type="ARBA" id="ARBA00004141"/>
    </source>
</evidence>
<organism evidence="6 7">
    <name type="scientific">Mesorhabditis belari</name>
    <dbReference type="NCBI Taxonomy" id="2138241"/>
    <lineage>
        <taxon>Eukaryota</taxon>
        <taxon>Metazoa</taxon>
        <taxon>Ecdysozoa</taxon>
        <taxon>Nematoda</taxon>
        <taxon>Chromadorea</taxon>
        <taxon>Rhabditida</taxon>
        <taxon>Rhabditina</taxon>
        <taxon>Rhabditomorpha</taxon>
        <taxon>Rhabditoidea</taxon>
        <taxon>Rhabditidae</taxon>
        <taxon>Mesorhabditinae</taxon>
        <taxon>Mesorhabditis</taxon>
    </lineage>
</organism>
<name>A0AAF3FB19_9BILA</name>
<dbReference type="PANTHER" id="PTHR21215:SF0">
    <property type="entry name" value="LD36024P"/>
    <property type="match status" value="1"/>
</dbReference>
<evidence type="ECO:0000313" key="6">
    <source>
        <dbReference type="Proteomes" id="UP000887575"/>
    </source>
</evidence>
<evidence type="ECO:0000256" key="3">
    <source>
        <dbReference type="ARBA" id="ARBA00022989"/>
    </source>
</evidence>
<keyword evidence="3 5" id="KW-1133">Transmembrane helix</keyword>
<evidence type="ECO:0000256" key="2">
    <source>
        <dbReference type="ARBA" id="ARBA00022692"/>
    </source>
</evidence>
<sequence>MTSLELNQFQLFALAVLSSPMLSSPMMLSFTTIFSLLGVVLMIVGLSFDNWIEYQVDRKGIIKKFTTDQDLNIRLKDAFVGNKLYYSRNYGLFNVCFGETMPNGINSYNKLGVNCINYNDYLPSDAELSTYTQPQNVRLWLMRGLVCSFALGMILLFISFAVGITACWTRSQRYVRSTAYIMLFSMLFVYIGLGLWHYVDFIERNQLDMMPFYRAWETTLKNYTQISYGWTLVLAWIGAGFLTLATVCMFLSAWALKREDNKAFEAKHGGYALSSYYPDMKTGTIMPSYNYNTYGYGQQYPGYYPQYNNNQYYGYMTYGR</sequence>
<dbReference type="Proteomes" id="UP000887575">
    <property type="component" value="Unassembled WGS sequence"/>
</dbReference>
<keyword evidence="2 5" id="KW-0812">Transmembrane</keyword>
<keyword evidence="6" id="KW-1185">Reference proteome</keyword>
<feature type="transmembrane region" description="Helical" evidence="5">
    <location>
        <begin position="27"/>
        <end position="48"/>
    </location>
</feature>
<feature type="transmembrane region" description="Helical" evidence="5">
    <location>
        <begin position="180"/>
        <end position="199"/>
    </location>
</feature>
<evidence type="ECO:0000256" key="4">
    <source>
        <dbReference type="ARBA" id="ARBA00023136"/>
    </source>
</evidence>
<proteinExistence type="predicted"/>